<feature type="compositionally biased region" description="Basic and acidic residues" evidence="1">
    <location>
        <begin position="49"/>
        <end position="58"/>
    </location>
</feature>
<evidence type="ECO:0000256" key="1">
    <source>
        <dbReference type="SAM" id="MobiDB-lite"/>
    </source>
</evidence>
<dbReference type="Proteomes" id="UP000269721">
    <property type="component" value="Unassembled WGS sequence"/>
</dbReference>
<dbReference type="OrthoDB" id="2134741at2759"/>
<accession>A0A4P9WPW6</accession>
<sequence length="254" mass="26902">MPEEADPGFRSISKLPTVGLRLTWCHPHLCGLDFRLLNMRTQHPFPVIAREKGGRDGAPKVGTVPFGGPRKRFTGAAGGTGGIALGAPGRGRHYSRGTNRGPVLIRKDAAPPNASAAADHPPAPAPAAAPHKVPLPVISTFAGDPSMGMEIVPKAHLDRRGAPAPPANGEFFFSTSLMLPGMADEPVKNHHYPRRRIMGGLPPAAGSSPRYNIITGEAVWFFAGALLLGEDNSGFKEGRRAVIESFAYLDTITN</sequence>
<reference evidence="3" key="1">
    <citation type="journal article" date="2018" name="Nat. Microbiol.">
        <title>Leveraging single-cell genomics to expand the fungal tree of life.</title>
        <authorList>
            <person name="Ahrendt S.R."/>
            <person name="Quandt C.A."/>
            <person name="Ciobanu D."/>
            <person name="Clum A."/>
            <person name="Salamov A."/>
            <person name="Andreopoulos B."/>
            <person name="Cheng J.F."/>
            <person name="Woyke T."/>
            <person name="Pelin A."/>
            <person name="Henrissat B."/>
            <person name="Reynolds N.K."/>
            <person name="Benny G.L."/>
            <person name="Smith M.E."/>
            <person name="James T.Y."/>
            <person name="Grigoriev I.V."/>
        </authorList>
    </citation>
    <scope>NUCLEOTIDE SEQUENCE [LARGE SCALE GENOMIC DNA]</scope>
</reference>
<evidence type="ECO:0000313" key="2">
    <source>
        <dbReference type="EMBL" id="RKO94385.1"/>
    </source>
</evidence>
<proteinExistence type="predicted"/>
<name>A0A4P9WPW6_9FUNG</name>
<protein>
    <submittedName>
        <fullName evidence="2">Uncharacterized protein</fullName>
    </submittedName>
</protein>
<organism evidence="2 3">
    <name type="scientific">Blyttiomyces helicus</name>
    <dbReference type="NCBI Taxonomy" id="388810"/>
    <lineage>
        <taxon>Eukaryota</taxon>
        <taxon>Fungi</taxon>
        <taxon>Fungi incertae sedis</taxon>
        <taxon>Chytridiomycota</taxon>
        <taxon>Chytridiomycota incertae sedis</taxon>
        <taxon>Chytridiomycetes</taxon>
        <taxon>Chytridiomycetes incertae sedis</taxon>
        <taxon>Blyttiomyces</taxon>
    </lineage>
</organism>
<feature type="region of interest" description="Disordered" evidence="1">
    <location>
        <begin position="111"/>
        <end position="131"/>
    </location>
</feature>
<feature type="compositionally biased region" description="Low complexity" evidence="1">
    <location>
        <begin position="111"/>
        <end position="120"/>
    </location>
</feature>
<feature type="region of interest" description="Disordered" evidence="1">
    <location>
        <begin position="49"/>
        <end position="96"/>
    </location>
</feature>
<evidence type="ECO:0000313" key="3">
    <source>
        <dbReference type="Proteomes" id="UP000269721"/>
    </source>
</evidence>
<dbReference type="EMBL" id="KZ993910">
    <property type="protein sequence ID" value="RKO94385.1"/>
    <property type="molecule type" value="Genomic_DNA"/>
</dbReference>
<dbReference type="AlphaFoldDB" id="A0A4P9WPW6"/>
<gene>
    <name evidence="2" type="ORF">BDK51DRAFT_28617</name>
</gene>
<keyword evidence="3" id="KW-1185">Reference proteome</keyword>
<feature type="non-terminal residue" evidence="2">
    <location>
        <position position="254"/>
    </location>
</feature>